<gene>
    <name evidence="1" type="ORF">FBU59_006060</name>
</gene>
<keyword evidence="2" id="KW-1185">Reference proteome</keyword>
<reference evidence="1" key="1">
    <citation type="submission" date="2022-07" db="EMBL/GenBank/DDBJ databases">
        <title>Phylogenomic reconstructions and comparative analyses of Kickxellomycotina fungi.</title>
        <authorList>
            <person name="Reynolds N.K."/>
            <person name="Stajich J.E."/>
            <person name="Barry K."/>
            <person name="Grigoriev I.V."/>
            <person name="Crous P."/>
            <person name="Smith M.E."/>
        </authorList>
    </citation>
    <scope>NUCLEOTIDE SEQUENCE</scope>
    <source>
        <strain evidence="1">NRRL 5244</strain>
    </source>
</reference>
<protein>
    <submittedName>
        <fullName evidence="1">Uncharacterized protein</fullName>
    </submittedName>
</protein>
<dbReference type="EMBL" id="JANBPW010005113">
    <property type="protein sequence ID" value="KAJ1933332.1"/>
    <property type="molecule type" value="Genomic_DNA"/>
</dbReference>
<dbReference type="Proteomes" id="UP001150603">
    <property type="component" value="Unassembled WGS sequence"/>
</dbReference>
<comment type="caution">
    <text evidence="1">The sequence shown here is derived from an EMBL/GenBank/DDBJ whole genome shotgun (WGS) entry which is preliminary data.</text>
</comment>
<name>A0ACC1J0U2_9FUNG</name>
<evidence type="ECO:0000313" key="1">
    <source>
        <dbReference type="EMBL" id="KAJ1933332.1"/>
    </source>
</evidence>
<proteinExistence type="predicted"/>
<sequence>MVALATTSSTTRASLGPKTSTCRRTRYIPRPTLAISRHRRRRSSIIIISSSSSINITRTTDTTRRRTWSTGSMKTGTRNTAAAESTLPSLHMYPSPPS</sequence>
<organism evidence="1 2">
    <name type="scientific">Linderina macrospora</name>
    <dbReference type="NCBI Taxonomy" id="4868"/>
    <lineage>
        <taxon>Eukaryota</taxon>
        <taxon>Fungi</taxon>
        <taxon>Fungi incertae sedis</taxon>
        <taxon>Zoopagomycota</taxon>
        <taxon>Kickxellomycotina</taxon>
        <taxon>Kickxellomycetes</taxon>
        <taxon>Kickxellales</taxon>
        <taxon>Kickxellaceae</taxon>
        <taxon>Linderina</taxon>
    </lineage>
</organism>
<evidence type="ECO:0000313" key="2">
    <source>
        <dbReference type="Proteomes" id="UP001150603"/>
    </source>
</evidence>
<accession>A0ACC1J0U2</accession>